<gene>
    <name evidence="2" type="ORF">IE877_06220</name>
</gene>
<dbReference type="EMBL" id="JACXSS010000001">
    <property type="protein sequence ID" value="MBD9355476.1"/>
    <property type="molecule type" value="Genomic_DNA"/>
</dbReference>
<evidence type="ECO:0000313" key="2">
    <source>
        <dbReference type="EMBL" id="MBD9355476.1"/>
    </source>
</evidence>
<keyword evidence="1" id="KW-0812">Transmembrane</keyword>
<evidence type="ECO:0000313" key="3">
    <source>
        <dbReference type="Proteomes" id="UP000652176"/>
    </source>
</evidence>
<protein>
    <recommendedName>
        <fullName evidence="4">YrhK domain-containing protein</fullName>
    </recommendedName>
</protein>
<name>A0ABR9CY80_9GAMM</name>
<evidence type="ECO:0000256" key="1">
    <source>
        <dbReference type="SAM" id="Phobius"/>
    </source>
</evidence>
<accession>A0ABR9CY80</accession>
<keyword evidence="1" id="KW-0472">Membrane</keyword>
<sequence>MNKSNNLYKDIVTGLFFTVGIFSFMSGQFVLSTMLFGAASLFSNLNVAKPIRI</sequence>
<organism evidence="2 3">
    <name type="scientific">Methylomonas albis</name>
    <dbReference type="NCBI Taxonomy" id="1854563"/>
    <lineage>
        <taxon>Bacteria</taxon>
        <taxon>Pseudomonadati</taxon>
        <taxon>Pseudomonadota</taxon>
        <taxon>Gammaproteobacteria</taxon>
        <taxon>Methylococcales</taxon>
        <taxon>Methylococcaceae</taxon>
        <taxon>Methylomonas</taxon>
    </lineage>
</organism>
<keyword evidence="3" id="KW-1185">Reference proteome</keyword>
<reference evidence="2 3" key="1">
    <citation type="submission" date="2020-09" db="EMBL/GenBank/DDBJ databases">
        <title>Methylomonas albis sp. nov. and Methylomonas fluvii sp. nov.: Two cold-adapted methanotrophs from the River Elbe and an amended description of Methylovulum psychrotolerans strain Eb1.</title>
        <authorList>
            <person name="Bussmann I.K."/>
            <person name="Klings K.-W."/>
            <person name="Warnstedt J."/>
            <person name="Hoppert M."/>
            <person name="Saborowski A."/>
            <person name="Horn F."/>
            <person name="Liebner S."/>
        </authorList>
    </citation>
    <scope>NUCLEOTIDE SEQUENCE [LARGE SCALE GENOMIC DNA]</scope>
    <source>
        <strain evidence="2 3">EbA</strain>
    </source>
</reference>
<dbReference type="RefSeq" id="WP_192373842.1">
    <property type="nucleotide sequence ID" value="NZ_CAJHIV010000001.1"/>
</dbReference>
<proteinExistence type="predicted"/>
<feature type="transmembrane region" description="Helical" evidence="1">
    <location>
        <begin position="12"/>
        <end position="36"/>
    </location>
</feature>
<dbReference type="Proteomes" id="UP000652176">
    <property type="component" value="Unassembled WGS sequence"/>
</dbReference>
<keyword evidence="1" id="KW-1133">Transmembrane helix</keyword>
<evidence type="ECO:0008006" key="4">
    <source>
        <dbReference type="Google" id="ProtNLM"/>
    </source>
</evidence>
<comment type="caution">
    <text evidence="2">The sequence shown here is derived from an EMBL/GenBank/DDBJ whole genome shotgun (WGS) entry which is preliminary data.</text>
</comment>